<reference evidence="1 2" key="2">
    <citation type="journal article" date="2017" name="Front. Plant Sci.">
        <title>Gene Classification and Mining of Molecular Markers Useful in Red Clover (Trifolium pratense) Breeding.</title>
        <authorList>
            <person name="Istvanek J."/>
            <person name="Dluhosova J."/>
            <person name="Dluhos P."/>
            <person name="Patkova L."/>
            <person name="Nedelnik J."/>
            <person name="Repkova J."/>
        </authorList>
    </citation>
    <scope>NUCLEOTIDE SEQUENCE [LARGE SCALE GENOMIC DNA]</scope>
    <source>
        <strain evidence="2">cv. Tatra</strain>
        <tissue evidence="1">Young leaves</tissue>
    </source>
</reference>
<reference evidence="1 2" key="1">
    <citation type="journal article" date="2014" name="Am. J. Bot.">
        <title>Genome assembly and annotation for red clover (Trifolium pratense; Fabaceae).</title>
        <authorList>
            <person name="Istvanek J."/>
            <person name="Jaros M."/>
            <person name="Krenek A."/>
            <person name="Repkova J."/>
        </authorList>
    </citation>
    <scope>NUCLEOTIDE SEQUENCE [LARGE SCALE GENOMIC DNA]</scope>
    <source>
        <strain evidence="2">cv. Tatra</strain>
        <tissue evidence="1">Young leaves</tissue>
    </source>
</reference>
<dbReference type="AlphaFoldDB" id="A0A2K3MLS3"/>
<dbReference type="EMBL" id="ASHM01067271">
    <property type="protein sequence ID" value="PNX91738.1"/>
    <property type="molecule type" value="Genomic_DNA"/>
</dbReference>
<name>A0A2K3MLS3_TRIPR</name>
<protein>
    <submittedName>
        <fullName evidence="1">Uncharacterized protein</fullName>
    </submittedName>
</protein>
<dbReference type="Proteomes" id="UP000236291">
    <property type="component" value="Unassembled WGS sequence"/>
</dbReference>
<sequence>GYVLPLLFQREREEKFTLSDITVVSAVVTGGGGAAAR</sequence>
<accession>A0A2K3MLS3</accession>
<evidence type="ECO:0000313" key="2">
    <source>
        <dbReference type="Proteomes" id="UP000236291"/>
    </source>
</evidence>
<comment type="caution">
    <text evidence="1">The sequence shown here is derived from an EMBL/GenBank/DDBJ whole genome shotgun (WGS) entry which is preliminary data.</text>
</comment>
<feature type="non-terminal residue" evidence="1">
    <location>
        <position position="1"/>
    </location>
</feature>
<evidence type="ECO:0000313" key="1">
    <source>
        <dbReference type="EMBL" id="PNX91738.1"/>
    </source>
</evidence>
<organism evidence="1 2">
    <name type="scientific">Trifolium pratense</name>
    <name type="common">Red clover</name>
    <dbReference type="NCBI Taxonomy" id="57577"/>
    <lineage>
        <taxon>Eukaryota</taxon>
        <taxon>Viridiplantae</taxon>
        <taxon>Streptophyta</taxon>
        <taxon>Embryophyta</taxon>
        <taxon>Tracheophyta</taxon>
        <taxon>Spermatophyta</taxon>
        <taxon>Magnoliopsida</taxon>
        <taxon>eudicotyledons</taxon>
        <taxon>Gunneridae</taxon>
        <taxon>Pentapetalae</taxon>
        <taxon>rosids</taxon>
        <taxon>fabids</taxon>
        <taxon>Fabales</taxon>
        <taxon>Fabaceae</taxon>
        <taxon>Papilionoideae</taxon>
        <taxon>50 kb inversion clade</taxon>
        <taxon>NPAAA clade</taxon>
        <taxon>Hologalegina</taxon>
        <taxon>IRL clade</taxon>
        <taxon>Trifolieae</taxon>
        <taxon>Trifolium</taxon>
    </lineage>
</organism>
<gene>
    <name evidence="1" type="ORF">L195_g047872</name>
</gene>
<proteinExistence type="predicted"/>